<dbReference type="FunCoup" id="A0A804J898">
    <property type="interactions" value="91"/>
</dbReference>
<feature type="domain" description="FLZ-type" evidence="4">
    <location>
        <begin position="78"/>
        <end position="122"/>
    </location>
</feature>
<dbReference type="PROSITE" id="PS51795">
    <property type="entry name" value="ZF_FLZ"/>
    <property type="match status" value="1"/>
</dbReference>
<dbReference type="PANTHER" id="PTHR47847:SF2">
    <property type="entry name" value="FCS-LIKE ZINC FINGER 17-RELATED"/>
    <property type="match status" value="1"/>
</dbReference>
<dbReference type="EnsemblPlants" id="Ma05_t24980.1">
    <property type="protein sequence ID" value="Ma05_p24980.1"/>
    <property type="gene ID" value="Ma05_g24980"/>
</dbReference>
<evidence type="ECO:0000256" key="1">
    <source>
        <dbReference type="ARBA" id="ARBA00009374"/>
    </source>
</evidence>
<dbReference type="InterPro" id="IPR044181">
    <property type="entry name" value="FLZ17/18"/>
</dbReference>
<evidence type="ECO:0000256" key="3">
    <source>
        <dbReference type="PROSITE-ProRule" id="PRU01131"/>
    </source>
</evidence>
<reference evidence="6" key="2">
    <citation type="submission" date="2021-05" db="UniProtKB">
        <authorList>
            <consortium name="EnsemblPlants"/>
        </authorList>
    </citation>
    <scope>IDENTIFICATION</scope>
    <source>
        <strain evidence="6">subsp. malaccensis</strain>
    </source>
</reference>
<dbReference type="Gramene" id="Ma05_t24980.1">
    <property type="protein sequence ID" value="Ma05_p24980.1"/>
    <property type="gene ID" value="Ma05_g24980"/>
</dbReference>
<dbReference type="EMBL" id="HG996470">
    <property type="protein sequence ID" value="CAG1839518.1"/>
    <property type="molecule type" value="Genomic_DNA"/>
</dbReference>
<dbReference type="InParanoid" id="A0A804J898"/>
<accession>A0A804J898</accession>
<evidence type="ECO:0000313" key="5">
    <source>
        <dbReference type="EMBL" id="CAG1839518.1"/>
    </source>
</evidence>
<evidence type="ECO:0000259" key="4">
    <source>
        <dbReference type="PROSITE" id="PS51795"/>
    </source>
</evidence>
<name>A0A804J898_MUSAM</name>
<evidence type="ECO:0000313" key="6">
    <source>
        <dbReference type="EnsemblPlants" id="Ma05_p24980.1"/>
    </source>
</evidence>
<keyword evidence="7" id="KW-1185">Reference proteome</keyword>
<protein>
    <submittedName>
        <fullName evidence="5">(wild Malaysian banana) hypothetical protein</fullName>
    </submittedName>
</protein>
<dbReference type="InterPro" id="IPR007650">
    <property type="entry name" value="Zf-FLZ_dom"/>
</dbReference>
<gene>
    <name evidence="5" type="ORF">GSMUA_276950.1</name>
</gene>
<dbReference type="PANTHER" id="PTHR47847">
    <property type="entry name" value="FCS-LIKE ZINC FINGER 17"/>
    <property type="match status" value="1"/>
</dbReference>
<sequence>MLSRNKSDSHQGEDGGETRVSVVGGRCVRHHPSEGLRILIHHKEQATNVVIKAKMMMMMTRKLVSQACHLPKGLPEFDFLKSCFLCRRELSPCKDVYMYRGDQGFCSKECRSRQILLDERREGERTTGERSKISHRRRAISRIHGSDRNGRILALT</sequence>
<evidence type="ECO:0000256" key="2">
    <source>
        <dbReference type="ARBA" id="ARBA00022723"/>
    </source>
</evidence>
<organism evidence="6 7">
    <name type="scientific">Musa acuminata subsp. malaccensis</name>
    <name type="common">Wild banana</name>
    <name type="synonym">Musa malaccensis</name>
    <dbReference type="NCBI Taxonomy" id="214687"/>
    <lineage>
        <taxon>Eukaryota</taxon>
        <taxon>Viridiplantae</taxon>
        <taxon>Streptophyta</taxon>
        <taxon>Embryophyta</taxon>
        <taxon>Tracheophyta</taxon>
        <taxon>Spermatophyta</taxon>
        <taxon>Magnoliopsida</taxon>
        <taxon>Liliopsida</taxon>
        <taxon>Zingiberales</taxon>
        <taxon>Musaceae</taxon>
        <taxon>Musa</taxon>
    </lineage>
</organism>
<feature type="zinc finger region" description="FLZ-type" evidence="3">
    <location>
        <begin position="78"/>
        <end position="122"/>
    </location>
</feature>
<reference evidence="5" key="1">
    <citation type="submission" date="2021-03" db="EMBL/GenBank/DDBJ databases">
        <authorList>
            <consortium name="Genoscope - CEA"/>
            <person name="William W."/>
        </authorList>
    </citation>
    <scope>NUCLEOTIDE SEQUENCE</scope>
    <source>
        <strain evidence="5">Doubled-haploid Pahang</strain>
    </source>
</reference>
<dbReference type="Proteomes" id="UP000012960">
    <property type="component" value="Unplaced"/>
</dbReference>
<dbReference type="OrthoDB" id="1927223at2759"/>
<evidence type="ECO:0000313" key="7">
    <source>
        <dbReference type="Proteomes" id="UP000012960"/>
    </source>
</evidence>
<dbReference type="GO" id="GO:0046872">
    <property type="term" value="F:metal ion binding"/>
    <property type="evidence" value="ECO:0007669"/>
    <property type="project" value="UniProtKB-KW"/>
</dbReference>
<proteinExistence type="inferred from homology"/>
<comment type="similarity">
    <text evidence="1">Belongs to the FLZ family.</text>
</comment>
<dbReference type="AlphaFoldDB" id="A0A804J898"/>
<dbReference type="Pfam" id="PF04570">
    <property type="entry name" value="zf-FLZ"/>
    <property type="match status" value="1"/>
</dbReference>
<keyword evidence="2" id="KW-0479">Metal-binding</keyword>
<dbReference type="OMA" id="HGHAFSC"/>